<sequence length="246" mass="27731">MMPLTRKTSAASAWLIALVHALCLTVCITKKNNQTCSSSCGDIQNIKYPFRLKDDPSRCGHSHYELYCENNRTIVQLDQTKYYVREIRSNEKTILIVDPLVKKGNCFSTPLYSLTLENMTKLNLPYTYYNVIVFMNCKEPISRHNYVPIIPCHMNGSSPASSSSSTSSLETNAYAFVGQYATLSDILLSCTIGVTVPAPNLEEWHFSNASASDLQDALLMGFELSFDHGSSLDQWHNFMRFLIQIL</sequence>
<dbReference type="InterPro" id="IPR025287">
    <property type="entry name" value="WAK_GUB"/>
</dbReference>
<dbReference type="PANTHER" id="PTHR33138">
    <property type="entry name" value="OS01G0690200 PROTEIN"/>
    <property type="match status" value="1"/>
</dbReference>
<protein>
    <recommendedName>
        <fullName evidence="4">Wall-associated receptor kinase galacturonan-binding domain-containing protein</fullName>
    </recommendedName>
</protein>
<accession>A0A5J5AUQ0</accession>
<feature type="domain" description="Wall-associated receptor kinase galacturonan-binding" evidence="4">
    <location>
        <begin position="36"/>
        <end position="98"/>
    </location>
</feature>
<dbReference type="GO" id="GO:0016020">
    <property type="term" value="C:membrane"/>
    <property type="evidence" value="ECO:0007669"/>
    <property type="project" value="UniProtKB-SubCell"/>
</dbReference>
<organism evidence="5 6">
    <name type="scientific">Nyssa sinensis</name>
    <dbReference type="NCBI Taxonomy" id="561372"/>
    <lineage>
        <taxon>Eukaryota</taxon>
        <taxon>Viridiplantae</taxon>
        <taxon>Streptophyta</taxon>
        <taxon>Embryophyta</taxon>
        <taxon>Tracheophyta</taxon>
        <taxon>Spermatophyta</taxon>
        <taxon>Magnoliopsida</taxon>
        <taxon>eudicotyledons</taxon>
        <taxon>Gunneridae</taxon>
        <taxon>Pentapetalae</taxon>
        <taxon>asterids</taxon>
        <taxon>Cornales</taxon>
        <taxon>Nyssaceae</taxon>
        <taxon>Nyssa</taxon>
    </lineage>
</organism>
<evidence type="ECO:0000256" key="1">
    <source>
        <dbReference type="ARBA" id="ARBA00004167"/>
    </source>
</evidence>
<evidence type="ECO:0000313" key="6">
    <source>
        <dbReference type="Proteomes" id="UP000325577"/>
    </source>
</evidence>
<dbReference type="OrthoDB" id="1146903at2759"/>
<comment type="subcellular location">
    <subcellularLocation>
        <location evidence="1">Membrane</location>
        <topology evidence="1">Single-pass membrane protein</topology>
    </subcellularLocation>
</comment>
<dbReference type="PANTHER" id="PTHR33138:SF30">
    <property type="entry name" value="LEAF RUST 10 DISEASE-RESISTANCE LOCUS RECEPTOR-LIKE PROTEIN KINASE-LIKE 2.7"/>
    <property type="match status" value="1"/>
</dbReference>
<name>A0A5J5AUQ0_9ASTE</name>
<dbReference type="AlphaFoldDB" id="A0A5J5AUQ0"/>
<feature type="chain" id="PRO_5023851899" description="Wall-associated receptor kinase galacturonan-binding domain-containing protein" evidence="3">
    <location>
        <begin position="22"/>
        <end position="246"/>
    </location>
</feature>
<reference evidence="5 6" key="1">
    <citation type="submission" date="2019-09" db="EMBL/GenBank/DDBJ databases">
        <title>A chromosome-level genome assembly of the Chinese tupelo Nyssa sinensis.</title>
        <authorList>
            <person name="Yang X."/>
            <person name="Kang M."/>
            <person name="Yang Y."/>
            <person name="Xiong H."/>
            <person name="Wang M."/>
            <person name="Zhang Z."/>
            <person name="Wang Z."/>
            <person name="Wu H."/>
            <person name="Ma T."/>
            <person name="Liu J."/>
            <person name="Xi Z."/>
        </authorList>
    </citation>
    <scope>NUCLEOTIDE SEQUENCE [LARGE SCALE GENOMIC DNA]</scope>
    <source>
        <strain evidence="5">J267</strain>
        <tissue evidence="5">Leaf</tissue>
    </source>
</reference>
<feature type="signal peptide" evidence="3">
    <location>
        <begin position="1"/>
        <end position="21"/>
    </location>
</feature>
<keyword evidence="2 3" id="KW-0732">Signal</keyword>
<evidence type="ECO:0000256" key="2">
    <source>
        <dbReference type="ARBA" id="ARBA00022729"/>
    </source>
</evidence>
<evidence type="ECO:0000259" key="4">
    <source>
        <dbReference type="Pfam" id="PF13947"/>
    </source>
</evidence>
<evidence type="ECO:0000313" key="5">
    <source>
        <dbReference type="EMBL" id="KAA8533616.1"/>
    </source>
</evidence>
<dbReference type="EMBL" id="CM018041">
    <property type="protein sequence ID" value="KAA8533616.1"/>
    <property type="molecule type" value="Genomic_DNA"/>
</dbReference>
<proteinExistence type="predicted"/>
<dbReference type="GO" id="GO:0030247">
    <property type="term" value="F:polysaccharide binding"/>
    <property type="evidence" value="ECO:0007669"/>
    <property type="project" value="InterPro"/>
</dbReference>
<evidence type="ECO:0000256" key="3">
    <source>
        <dbReference type="SAM" id="SignalP"/>
    </source>
</evidence>
<dbReference type="Pfam" id="PF13947">
    <property type="entry name" value="GUB_WAK_bind"/>
    <property type="match status" value="1"/>
</dbReference>
<dbReference type="Proteomes" id="UP000325577">
    <property type="component" value="Linkage Group LG18"/>
</dbReference>
<keyword evidence="6" id="KW-1185">Reference proteome</keyword>
<gene>
    <name evidence="5" type="ORF">F0562_030950</name>
</gene>